<sequence length="81" mass="9260">MHTTCYVVIQEEKGRACKCLLLRLLTDRQREVRAVAEKLGYYDTPRRATHEDVADRIGLSIGTVTEHLQKIEASVFDQLVT</sequence>
<dbReference type="AlphaFoldDB" id="A0AAW4PS84"/>
<dbReference type="Gene3D" id="1.10.10.10">
    <property type="entry name" value="Winged helix-like DNA-binding domain superfamily/Winged helix DNA-binding domain"/>
    <property type="match status" value="1"/>
</dbReference>
<evidence type="ECO:0000259" key="3">
    <source>
        <dbReference type="Pfam" id="PF04967"/>
    </source>
</evidence>
<proteinExistence type="predicted"/>
<reference evidence="4 5" key="1">
    <citation type="submission" date="2021-06" db="EMBL/GenBank/DDBJ databases">
        <title>Halomicroarcula sp. a new haloarchaeum isolated from saline soil.</title>
        <authorList>
            <person name="Duran-Viseras A."/>
            <person name="Sanchez-Porro C."/>
            <person name="Ventosa A."/>
        </authorList>
    </citation>
    <scope>NUCLEOTIDE SEQUENCE [LARGE SCALE GENOMIC DNA]</scope>
    <source>
        <strain evidence="4 5">F13</strain>
    </source>
</reference>
<dbReference type="Pfam" id="PF04967">
    <property type="entry name" value="HTH_10"/>
    <property type="match status" value="1"/>
</dbReference>
<keyword evidence="2" id="KW-0804">Transcription</keyword>
<dbReference type="PANTHER" id="PTHR34236">
    <property type="entry name" value="DIMETHYL SULFOXIDE REDUCTASE TRANSCRIPTIONAL ACTIVATOR"/>
    <property type="match status" value="1"/>
</dbReference>
<organism evidence="4 5">
    <name type="scientific">Haloarcula rubra</name>
    <dbReference type="NCBI Taxonomy" id="2487747"/>
    <lineage>
        <taxon>Archaea</taxon>
        <taxon>Methanobacteriati</taxon>
        <taxon>Methanobacteriota</taxon>
        <taxon>Stenosarchaea group</taxon>
        <taxon>Halobacteria</taxon>
        <taxon>Halobacteriales</taxon>
        <taxon>Haloarculaceae</taxon>
        <taxon>Haloarcula</taxon>
    </lineage>
</organism>
<evidence type="ECO:0000313" key="5">
    <source>
        <dbReference type="Proteomes" id="UP001430377"/>
    </source>
</evidence>
<name>A0AAW4PS84_9EURY</name>
<dbReference type="EMBL" id="RKLR01000002">
    <property type="protein sequence ID" value="MBX0323024.1"/>
    <property type="molecule type" value="Genomic_DNA"/>
</dbReference>
<dbReference type="InterPro" id="IPR036388">
    <property type="entry name" value="WH-like_DNA-bd_sf"/>
</dbReference>
<comment type="caution">
    <text evidence="4">The sequence shown here is derived from an EMBL/GenBank/DDBJ whole genome shotgun (WGS) entry which is preliminary data.</text>
</comment>
<accession>A0AAW4PS84</accession>
<dbReference type="InterPro" id="IPR007050">
    <property type="entry name" value="HTH_bacterioopsin"/>
</dbReference>
<keyword evidence="5" id="KW-1185">Reference proteome</keyword>
<evidence type="ECO:0000256" key="2">
    <source>
        <dbReference type="ARBA" id="ARBA00023163"/>
    </source>
</evidence>
<evidence type="ECO:0000313" key="4">
    <source>
        <dbReference type="EMBL" id="MBX0323024.1"/>
    </source>
</evidence>
<keyword evidence="1" id="KW-0805">Transcription regulation</keyword>
<feature type="domain" description="HTH bat-type" evidence="3">
    <location>
        <begin position="25"/>
        <end position="76"/>
    </location>
</feature>
<protein>
    <submittedName>
        <fullName evidence="4">Helix-turn-helix domain-containing protein</fullName>
    </submittedName>
</protein>
<gene>
    <name evidence="4" type="ORF">EGH21_08295</name>
</gene>
<evidence type="ECO:0000256" key="1">
    <source>
        <dbReference type="ARBA" id="ARBA00023015"/>
    </source>
</evidence>
<dbReference type="Proteomes" id="UP001430377">
    <property type="component" value="Unassembled WGS sequence"/>
</dbReference>
<dbReference type="RefSeq" id="WP_220617988.1">
    <property type="nucleotide sequence ID" value="NZ_RKLR01000002.1"/>
</dbReference>
<dbReference type="PANTHER" id="PTHR34236:SF1">
    <property type="entry name" value="DIMETHYL SULFOXIDE REDUCTASE TRANSCRIPTIONAL ACTIVATOR"/>
    <property type="match status" value="1"/>
</dbReference>